<gene>
    <name evidence="1" type="ORF">EG850_02520</name>
</gene>
<accession>A0A3P3W6P1</accession>
<sequence>MTDARKVAEAWHDIGGFRPGQRMETAPRRQAAKPDEQVFEINERSRIRGRHAHHHGNDIAAIRRREPHFIGGNEREAHIGGRHGTVAVHEFAQRRHDIAGLRNRELVLDEGQRFAAIVHIASGAHTFVAERLEAVGDSVDRRCEEGKCAGDAGTDAVASPSPFAARRGCGGECRGSSRLEPADGEHCGVSVGSPVDAVEVELRAGLAEVAHETFDVAALAVRAQFDVVADTHGHLGDDAESPEAESGGGPELGVVAVVDLEQPAVGGDERDACDVCREAGFARSVAVGAC</sequence>
<dbReference type="Proteomes" id="UP000274391">
    <property type="component" value="Unassembled WGS sequence"/>
</dbReference>
<name>A0A3P3W6P1_9MICO</name>
<reference evidence="1 2" key="1">
    <citation type="submission" date="2018-11" db="EMBL/GenBank/DDBJ databases">
        <title>YIM 102482-1 draft genome.</title>
        <authorList>
            <person name="Li G."/>
            <person name="Jiang Y."/>
        </authorList>
    </citation>
    <scope>NUCLEOTIDE SEQUENCE [LARGE SCALE GENOMIC DNA]</scope>
    <source>
        <strain evidence="1 2">YIM 102482-1</strain>
    </source>
</reference>
<proteinExistence type="predicted"/>
<evidence type="ECO:0000313" key="2">
    <source>
        <dbReference type="Proteomes" id="UP000274391"/>
    </source>
</evidence>
<protein>
    <submittedName>
        <fullName evidence="1">Uncharacterized protein</fullName>
    </submittedName>
</protein>
<evidence type="ECO:0000313" key="1">
    <source>
        <dbReference type="EMBL" id="RRJ88333.1"/>
    </source>
</evidence>
<comment type="caution">
    <text evidence="1">The sequence shown here is derived from an EMBL/GenBank/DDBJ whole genome shotgun (WGS) entry which is preliminary data.</text>
</comment>
<dbReference type="EMBL" id="RQVS01000002">
    <property type="protein sequence ID" value="RRJ88333.1"/>
    <property type="molecule type" value="Genomic_DNA"/>
</dbReference>
<keyword evidence="2" id="KW-1185">Reference proteome</keyword>
<dbReference type="AlphaFoldDB" id="A0A3P3W6P1"/>
<organism evidence="1 2">
    <name type="scientific">Gulosibacter macacae</name>
    <dbReference type="NCBI Taxonomy" id="2488791"/>
    <lineage>
        <taxon>Bacteria</taxon>
        <taxon>Bacillati</taxon>
        <taxon>Actinomycetota</taxon>
        <taxon>Actinomycetes</taxon>
        <taxon>Micrococcales</taxon>
        <taxon>Microbacteriaceae</taxon>
        <taxon>Gulosibacter</taxon>
    </lineage>
</organism>